<evidence type="ECO:0000256" key="1">
    <source>
        <dbReference type="PROSITE-ProRule" id="PRU01122"/>
    </source>
</evidence>
<comment type="similarity">
    <text evidence="1">Belongs to the peptidase S16 family.</text>
</comment>
<keyword evidence="2" id="KW-0472">Membrane</keyword>
<dbReference type="GO" id="GO:0030163">
    <property type="term" value="P:protein catabolic process"/>
    <property type="evidence" value="ECO:0007669"/>
    <property type="project" value="InterPro"/>
</dbReference>
<keyword evidence="1" id="KW-0720">Serine protease</keyword>
<evidence type="ECO:0000313" key="4">
    <source>
        <dbReference type="EMBL" id="TLH64661.1"/>
    </source>
</evidence>
<dbReference type="InterPro" id="IPR027065">
    <property type="entry name" value="Lon_Prtase"/>
</dbReference>
<dbReference type="InterPro" id="IPR001478">
    <property type="entry name" value="PDZ"/>
</dbReference>
<dbReference type="GO" id="GO:0005524">
    <property type="term" value="F:ATP binding"/>
    <property type="evidence" value="ECO:0007669"/>
    <property type="project" value="InterPro"/>
</dbReference>
<dbReference type="InterPro" id="IPR014721">
    <property type="entry name" value="Ribsml_uS5_D2-typ_fold_subgr"/>
</dbReference>
<dbReference type="GO" id="GO:0004176">
    <property type="term" value="F:ATP-dependent peptidase activity"/>
    <property type="evidence" value="ECO:0007669"/>
    <property type="project" value="UniProtKB-UniRule"/>
</dbReference>
<organism evidence="4 5">
    <name type="scientific">Mycolicibacterium phocaicum</name>
    <dbReference type="NCBI Taxonomy" id="319706"/>
    <lineage>
        <taxon>Bacteria</taxon>
        <taxon>Bacillati</taxon>
        <taxon>Actinomycetota</taxon>
        <taxon>Actinomycetes</taxon>
        <taxon>Mycobacteriales</taxon>
        <taxon>Mycobacteriaceae</taxon>
        <taxon>Mycolicibacterium</taxon>
    </lineage>
</organism>
<dbReference type="AlphaFoldDB" id="A0AA94RDC7"/>
<sequence>MLSANRGASFTVGGVNRRISTLVVALVPIIVFVVLVSVVTVPFVSLGPGPTFDTLGEVDGKKVVDIKGDVKVHPTSGHLNMTTVSQSDGLTLGQALALWMSGREQLVPRDLVYPPDKSKEQVDKANNADFKNSEEDAEYAALSYLKYPKAVTVQAVADPGPSAGQLRPGDAIDMVNGIPVANVEEFTSLLKKTKPGDHVVLDYRRKNAGIGVTTITLGSNKDRDYGYLGTTVLNAPWAPFAIDFNLANIGGPSAGLMFSLAVVDKLTDGNLNGGKFVAGTGTIGDDGKVGPIGGITHKMLAAREAGATVFMVPAENCAEAVSAHLDGLSLIKVENLTGAVDALHAVSAGGEPPRC</sequence>
<name>A0AA94RDC7_9MYCO</name>
<feature type="domain" description="Lon proteolytic" evidence="3">
    <location>
        <begin position="248"/>
        <end position="346"/>
    </location>
</feature>
<evidence type="ECO:0000256" key="2">
    <source>
        <dbReference type="SAM" id="Phobius"/>
    </source>
</evidence>
<dbReference type="SUPFAM" id="SSF50156">
    <property type="entry name" value="PDZ domain-like"/>
    <property type="match status" value="1"/>
</dbReference>
<protein>
    <recommendedName>
        <fullName evidence="1">endopeptidase La</fullName>
        <ecNumber evidence="1">3.4.21.53</ecNumber>
    </recommendedName>
</protein>
<dbReference type="PROSITE" id="PS51786">
    <property type="entry name" value="LON_PROTEOLYTIC"/>
    <property type="match status" value="1"/>
</dbReference>
<feature type="active site" evidence="1">
    <location>
        <position position="298"/>
    </location>
</feature>
<reference evidence="4 5" key="1">
    <citation type="submission" date="2018-01" db="EMBL/GenBank/DDBJ databases">
        <title>Comparative genomics of Mycobacterium mucogenicum and Mycobacterium neoaurum clade members emphasizing tRNA and non-coding RNA.</title>
        <authorList>
            <person name="Behra P.R.K."/>
            <person name="Pettersson B.M.F."/>
            <person name="Das S."/>
            <person name="Dasgupta S."/>
            <person name="Kirsebom L.A."/>
        </authorList>
    </citation>
    <scope>NUCLEOTIDE SEQUENCE [LARGE SCALE GENOMIC DNA]</scope>
    <source>
        <strain evidence="4 5">DSM 45104</strain>
    </source>
</reference>
<dbReference type="EMBL" id="POTM01000047">
    <property type="protein sequence ID" value="TLH64661.1"/>
    <property type="molecule type" value="Genomic_DNA"/>
</dbReference>
<gene>
    <name evidence="4" type="ORF">C1S79_18680</name>
</gene>
<dbReference type="Proteomes" id="UP000309984">
    <property type="component" value="Unassembled WGS sequence"/>
</dbReference>
<dbReference type="InterPro" id="IPR008269">
    <property type="entry name" value="Lon_proteolytic"/>
</dbReference>
<dbReference type="InterPro" id="IPR020568">
    <property type="entry name" value="Ribosomal_Su5_D2-typ_SF"/>
</dbReference>
<dbReference type="EC" id="3.4.21.53" evidence="1"/>
<feature type="transmembrane region" description="Helical" evidence="2">
    <location>
        <begin position="21"/>
        <end position="44"/>
    </location>
</feature>
<proteinExistence type="inferred from homology"/>
<keyword evidence="1" id="KW-0378">Hydrolase</keyword>
<dbReference type="Gene3D" id="2.30.42.10">
    <property type="match status" value="1"/>
</dbReference>
<dbReference type="Pfam" id="PF13180">
    <property type="entry name" value="PDZ_2"/>
    <property type="match status" value="1"/>
</dbReference>
<evidence type="ECO:0000313" key="5">
    <source>
        <dbReference type="Proteomes" id="UP000309984"/>
    </source>
</evidence>
<dbReference type="Gene3D" id="3.30.230.10">
    <property type="match status" value="1"/>
</dbReference>
<keyword evidence="5" id="KW-1185">Reference proteome</keyword>
<keyword evidence="2" id="KW-0812">Transmembrane</keyword>
<comment type="catalytic activity">
    <reaction evidence="1">
        <text>Hydrolysis of proteins in presence of ATP.</text>
        <dbReference type="EC" id="3.4.21.53"/>
    </reaction>
</comment>
<evidence type="ECO:0000259" key="3">
    <source>
        <dbReference type="PROSITE" id="PS51786"/>
    </source>
</evidence>
<dbReference type="GO" id="GO:0006508">
    <property type="term" value="P:proteolysis"/>
    <property type="evidence" value="ECO:0007669"/>
    <property type="project" value="UniProtKB-KW"/>
</dbReference>
<comment type="caution">
    <text evidence="4">The sequence shown here is derived from an EMBL/GenBank/DDBJ whole genome shotgun (WGS) entry which is preliminary data.</text>
</comment>
<accession>A0AA94RDC7</accession>
<dbReference type="Pfam" id="PF05362">
    <property type="entry name" value="Lon_C"/>
    <property type="match status" value="1"/>
</dbReference>
<dbReference type="PANTHER" id="PTHR10046">
    <property type="entry name" value="ATP DEPENDENT LON PROTEASE FAMILY MEMBER"/>
    <property type="match status" value="1"/>
</dbReference>
<dbReference type="SUPFAM" id="SSF54211">
    <property type="entry name" value="Ribosomal protein S5 domain 2-like"/>
    <property type="match status" value="1"/>
</dbReference>
<feature type="active site" evidence="1">
    <location>
        <position position="253"/>
    </location>
</feature>
<dbReference type="InterPro" id="IPR036034">
    <property type="entry name" value="PDZ_sf"/>
</dbReference>
<dbReference type="GO" id="GO:0004252">
    <property type="term" value="F:serine-type endopeptidase activity"/>
    <property type="evidence" value="ECO:0007669"/>
    <property type="project" value="UniProtKB-UniRule"/>
</dbReference>
<keyword evidence="1" id="KW-0645">Protease</keyword>
<keyword evidence="2" id="KW-1133">Transmembrane helix</keyword>